<evidence type="ECO:0000313" key="2">
    <source>
        <dbReference type="Proteomes" id="UP001184614"/>
    </source>
</evidence>
<proteinExistence type="predicted"/>
<protein>
    <submittedName>
        <fullName evidence="1">Uncharacterized protein</fullName>
    </submittedName>
</protein>
<comment type="caution">
    <text evidence="1">The sequence shown here is derived from an EMBL/GenBank/DDBJ whole genome shotgun (WGS) entry which is preliminary data.</text>
</comment>
<reference evidence="1 2" key="1">
    <citation type="submission" date="2023-07" db="EMBL/GenBank/DDBJ databases">
        <title>Sorghum-associated microbial communities from plants grown in Nebraska, USA.</title>
        <authorList>
            <person name="Schachtman D."/>
        </authorList>
    </citation>
    <scope>NUCLEOTIDE SEQUENCE [LARGE SCALE GENOMIC DNA]</scope>
    <source>
        <strain evidence="1 2">DS1730</strain>
    </source>
</reference>
<dbReference type="RefSeq" id="WP_310010238.1">
    <property type="nucleotide sequence ID" value="NZ_JAVDQT010000001.1"/>
</dbReference>
<organism evidence="1 2">
    <name type="scientific">Brucella pseudogrignonensis</name>
    <dbReference type="NCBI Taxonomy" id="419475"/>
    <lineage>
        <taxon>Bacteria</taxon>
        <taxon>Pseudomonadati</taxon>
        <taxon>Pseudomonadota</taxon>
        <taxon>Alphaproteobacteria</taxon>
        <taxon>Hyphomicrobiales</taxon>
        <taxon>Brucellaceae</taxon>
        <taxon>Brucella/Ochrobactrum group</taxon>
        <taxon>Brucella</taxon>
    </lineage>
</organism>
<sequence>MQKPTKERFLENIASHTMEVRCNSGTHRHLTFSNDGSSVYKFHITTWPGYLATSGDMGSFMFSRLPDMFEFFRGEHINLGYWSEKLTAHEKHGGHTSYSEDLFVEALKSDFEGWYFESEDDRAKAWDAITDDCDGLTDRSSNAQDAIQSAMDWTCPVSENSFQDFWEHRVDDYSYHFTWCCYAIQWAIQQYDARFTAANDNKPNESIEKAA</sequence>
<evidence type="ECO:0000313" key="1">
    <source>
        <dbReference type="EMBL" id="MDR6431040.1"/>
    </source>
</evidence>
<gene>
    <name evidence="1" type="ORF">J2782_000745</name>
</gene>
<name>A0ABU1M4R3_9HYPH</name>
<dbReference type="Proteomes" id="UP001184614">
    <property type="component" value="Unassembled WGS sequence"/>
</dbReference>
<accession>A0ABU1M4R3</accession>
<keyword evidence="2" id="KW-1185">Reference proteome</keyword>
<dbReference type="EMBL" id="JAVDQT010000001">
    <property type="protein sequence ID" value="MDR6431040.1"/>
    <property type="molecule type" value="Genomic_DNA"/>
</dbReference>